<gene>
    <name evidence="1" type="ORF">BJ508DRAFT_71125</name>
</gene>
<dbReference type="EMBL" id="ML119665">
    <property type="protein sequence ID" value="RPA83339.1"/>
    <property type="molecule type" value="Genomic_DNA"/>
</dbReference>
<reference evidence="1 2" key="1">
    <citation type="journal article" date="2018" name="Nat. Ecol. Evol.">
        <title>Pezizomycetes genomes reveal the molecular basis of ectomycorrhizal truffle lifestyle.</title>
        <authorList>
            <person name="Murat C."/>
            <person name="Payen T."/>
            <person name="Noel B."/>
            <person name="Kuo A."/>
            <person name="Morin E."/>
            <person name="Chen J."/>
            <person name="Kohler A."/>
            <person name="Krizsan K."/>
            <person name="Balestrini R."/>
            <person name="Da Silva C."/>
            <person name="Montanini B."/>
            <person name="Hainaut M."/>
            <person name="Levati E."/>
            <person name="Barry K.W."/>
            <person name="Belfiori B."/>
            <person name="Cichocki N."/>
            <person name="Clum A."/>
            <person name="Dockter R.B."/>
            <person name="Fauchery L."/>
            <person name="Guy J."/>
            <person name="Iotti M."/>
            <person name="Le Tacon F."/>
            <person name="Lindquist E.A."/>
            <person name="Lipzen A."/>
            <person name="Malagnac F."/>
            <person name="Mello A."/>
            <person name="Molinier V."/>
            <person name="Miyauchi S."/>
            <person name="Poulain J."/>
            <person name="Riccioni C."/>
            <person name="Rubini A."/>
            <person name="Sitrit Y."/>
            <person name="Splivallo R."/>
            <person name="Traeger S."/>
            <person name="Wang M."/>
            <person name="Zifcakova L."/>
            <person name="Wipf D."/>
            <person name="Zambonelli A."/>
            <person name="Paolocci F."/>
            <person name="Nowrousian M."/>
            <person name="Ottonello S."/>
            <person name="Baldrian P."/>
            <person name="Spatafora J.W."/>
            <person name="Henrissat B."/>
            <person name="Nagy L.G."/>
            <person name="Aury J.M."/>
            <person name="Wincker P."/>
            <person name="Grigoriev I.V."/>
            <person name="Bonfante P."/>
            <person name="Martin F.M."/>
        </authorList>
    </citation>
    <scope>NUCLEOTIDE SEQUENCE [LARGE SCALE GENOMIC DNA]</scope>
    <source>
        <strain evidence="1 2">RN42</strain>
    </source>
</reference>
<dbReference type="AlphaFoldDB" id="A0A3N4IB76"/>
<name>A0A3N4IB76_ASCIM</name>
<dbReference type="Proteomes" id="UP000275078">
    <property type="component" value="Unassembled WGS sequence"/>
</dbReference>
<accession>A0A3N4IB76</accession>
<keyword evidence="2" id="KW-1185">Reference proteome</keyword>
<sequence length="157" mass="17873">MVLEPLLPSCRSRISQAHPCVCKNTLRSIQQDPDRILPTDKVAFFKKSRSLRILPVETSRVSHFRARISTCCLMSAVCTTIMHGGAPIASFRVDLPLSHFIHVDEMYLEPRKQPLYKNNHRRPMPRCCVCIPPHLETLLQPGRQRAALTDGARQMSM</sequence>
<evidence type="ECO:0000313" key="1">
    <source>
        <dbReference type="EMBL" id="RPA83339.1"/>
    </source>
</evidence>
<organism evidence="1 2">
    <name type="scientific">Ascobolus immersus RN42</name>
    <dbReference type="NCBI Taxonomy" id="1160509"/>
    <lineage>
        <taxon>Eukaryota</taxon>
        <taxon>Fungi</taxon>
        <taxon>Dikarya</taxon>
        <taxon>Ascomycota</taxon>
        <taxon>Pezizomycotina</taxon>
        <taxon>Pezizomycetes</taxon>
        <taxon>Pezizales</taxon>
        <taxon>Ascobolaceae</taxon>
        <taxon>Ascobolus</taxon>
    </lineage>
</organism>
<evidence type="ECO:0000313" key="2">
    <source>
        <dbReference type="Proteomes" id="UP000275078"/>
    </source>
</evidence>
<proteinExistence type="predicted"/>
<protein>
    <submittedName>
        <fullName evidence="1">Uncharacterized protein</fullName>
    </submittedName>
</protein>